<keyword evidence="3" id="KW-0597">Phosphoprotein</keyword>
<evidence type="ECO:0000256" key="1">
    <source>
        <dbReference type="ARBA" id="ARBA00000085"/>
    </source>
</evidence>
<keyword evidence="7" id="KW-0812">Transmembrane</keyword>
<dbReference type="Gene3D" id="1.10.287.130">
    <property type="match status" value="1"/>
</dbReference>
<dbReference type="EMBL" id="QLMA01000012">
    <property type="protein sequence ID" value="RAJ73747.1"/>
    <property type="molecule type" value="Genomic_DNA"/>
</dbReference>
<dbReference type="SMART" id="SM00388">
    <property type="entry name" value="HisKA"/>
    <property type="match status" value="1"/>
</dbReference>
<dbReference type="GO" id="GO:0016036">
    <property type="term" value="P:cellular response to phosphate starvation"/>
    <property type="evidence" value="ECO:0007669"/>
    <property type="project" value="TreeGrafter"/>
</dbReference>
<proteinExistence type="predicted"/>
<dbReference type="InterPro" id="IPR050351">
    <property type="entry name" value="BphY/WalK/GraS-like"/>
</dbReference>
<gene>
    <name evidence="9" type="ORF">CLV59_11288</name>
</gene>
<name>A0A327VKA3_9BACT</name>
<evidence type="ECO:0000256" key="5">
    <source>
        <dbReference type="ARBA" id="ARBA00022777"/>
    </source>
</evidence>
<keyword evidence="6" id="KW-0902">Two-component regulatory system</keyword>
<keyword evidence="10" id="KW-1185">Reference proteome</keyword>
<dbReference type="PANTHER" id="PTHR45453">
    <property type="entry name" value="PHOSPHATE REGULON SENSOR PROTEIN PHOR"/>
    <property type="match status" value="1"/>
</dbReference>
<dbReference type="GO" id="GO:0000155">
    <property type="term" value="F:phosphorelay sensor kinase activity"/>
    <property type="evidence" value="ECO:0007669"/>
    <property type="project" value="InterPro"/>
</dbReference>
<protein>
    <recommendedName>
        <fullName evidence="2">histidine kinase</fullName>
        <ecNumber evidence="2">2.7.13.3</ecNumber>
    </recommendedName>
</protein>
<organism evidence="9 10">
    <name type="scientific">Chitinophaga dinghuensis</name>
    <dbReference type="NCBI Taxonomy" id="1539050"/>
    <lineage>
        <taxon>Bacteria</taxon>
        <taxon>Pseudomonadati</taxon>
        <taxon>Bacteroidota</taxon>
        <taxon>Chitinophagia</taxon>
        <taxon>Chitinophagales</taxon>
        <taxon>Chitinophagaceae</taxon>
        <taxon>Chitinophaga</taxon>
    </lineage>
</organism>
<evidence type="ECO:0000256" key="3">
    <source>
        <dbReference type="ARBA" id="ARBA00022553"/>
    </source>
</evidence>
<dbReference type="Proteomes" id="UP000249819">
    <property type="component" value="Unassembled WGS sequence"/>
</dbReference>
<dbReference type="AlphaFoldDB" id="A0A327VKA3"/>
<evidence type="ECO:0000313" key="10">
    <source>
        <dbReference type="Proteomes" id="UP000249819"/>
    </source>
</evidence>
<dbReference type="Pfam" id="PF00512">
    <property type="entry name" value="HisKA"/>
    <property type="match status" value="1"/>
</dbReference>
<keyword evidence="7" id="KW-0472">Membrane</keyword>
<feature type="domain" description="Signal transduction histidine kinase dimerisation/phosphoacceptor" evidence="8">
    <location>
        <begin position="282"/>
        <end position="350"/>
    </location>
</feature>
<keyword evidence="7" id="KW-1133">Transmembrane helix</keyword>
<evidence type="ECO:0000256" key="2">
    <source>
        <dbReference type="ARBA" id="ARBA00012438"/>
    </source>
</evidence>
<dbReference type="SUPFAM" id="SSF47384">
    <property type="entry name" value="Homodimeric domain of signal transducing histidine kinase"/>
    <property type="match status" value="1"/>
</dbReference>
<evidence type="ECO:0000259" key="8">
    <source>
        <dbReference type="SMART" id="SM00388"/>
    </source>
</evidence>
<evidence type="ECO:0000256" key="4">
    <source>
        <dbReference type="ARBA" id="ARBA00022679"/>
    </source>
</evidence>
<dbReference type="CDD" id="cd00082">
    <property type="entry name" value="HisKA"/>
    <property type="match status" value="1"/>
</dbReference>
<dbReference type="EC" id="2.7.13.3" evidence="2"/>
<dbReference type="InterPro" id="IPR036097">
    <property type="entry name" value="HisK_dim/P_sf"/>
</dbReference>
<comment type="catalytic activity">
    <reaction evidence="1">
        <text>ATP + protein L-histidine = ADP + protein N-phospho-L-histidine.</text>
        <dbReference type="EC" id="2.7.13.3"/>
    </reaction>
</comment>
<comment type="caution">
    <text evidence="9">The sequence shown here is derived from an EMBL/GenBank/DDBJ whole genome shotgun (WGS) entry which is preliminary data.</text>
</comment>
<dbReference type="Gene3D" id="3.30.450.20">
    <property type="entry name" value="PAS domain"/>
    <property type="match status" value="1"/>
</dbReference>
<dbReference type="RefSeq" id="WP_111595378.1">
    <property type="nucleotide sequence ID" value="NZ_QLMA01000012.1"/>
</dbReference>
<evidence type="ECO:0000313" key="9">
    <source>
        <dbReference type="EMBL" id="RAJ73747.1"/>
    </source>
</evidence>
<dbReference type="GO" id="GO:0005886">
    <property type="term" value="C:plasma membrane"/>
    <property type="evidence" value="ECO:0007669"/>
    <property type="project" value="TreeGrafter"/>
</dbReference>
<keyword evidence="4" id="KW-0808">Transferase</keyword>
<feature type="transmembrane region" description="Helical" evidence="7">
    <location>
        <begin position="141"/>
        <end position="163"/>
    </location>
</feature>
<accession>A0A327VKA3</accession>
<keyword evidence="5" id="KW-0418">Kinase</keyword>
<evidence type="ECO:0000256" key="6">
    <source>
        <dbReference type="ARBA" id="ARBA00023012"/>
    </source>
</evidence>
<reference evidence="9 10" key="1">
    <citation type="submission" date="2018-06" db="EMBL/GenBank/DDBJ databases">
        <title>Genomic Encyclopedia of Archaeal and Bacterial Type Strains, Phase II (KMG-II): from individual species to whole genera.</title>
        <authorList>
            <person name="Goeker M."/>
        </authorList>
    </citation>
    <scope>NUCLEOTIDE SEQUENCE [LARGE SCALE GENOMIC DNA]</scope>
    <source>
        <strain evidence="9 10">DSM 29821</strain>
    </source>
</reference>
<dbReference type="InterPro" id="IPR003661">
    <property type="entry name" value="HisK_dim/P_dom"/>
</dbReference>
<evidence type="ECO:0000256" key="7">
    <source>
        <dbReference type="SAM" id="Phobius"/>
    </source>
</evidence>
<dbReference type="GO" id="GO:0004721">
    <property type="term" value="F:phosphoprotein phosphatase activity"/>
    <property type="evidence" value="ECO:0007669"/>
    <property type="project" value="TreeGrafter"/>
</dbReference>
<dbReference type="PANTHER" id="PTHR45453:SF1">
    <property type="entry name" value="PHOSPHATE REGULON SENSOR PROTEIN PHOR"/>
    <property type="match status" value="1"/>
</dbReference>
<sequence length="358" mass="39844">MLSNLRTKVTLGLVFLFLLTLAISMEGVYQIYKLNGDAKLIMHQNLQSIVFSNNMLLAMESSPVRLDDLEKNLRLQQLNITEPGEDTVTANAAALAKALQQQPNNQQLITQLRQSILQLSAINQKAVIHKNERLSINSDKVILGLSVITLILLGVSIIFIFAYPPMVEKPIQVLMQQIKTDKTRIEAIINQMKDAVVGYDMDNNILFMNDVMLRLCAAQQKTKEEMLIALMNLPTQQRITLPGAEGYGIFIKEKVSITTEGDPMGYVIVLRDISALEAFALAKTRFIASASHELKTPISSMQMSISLLQDSRTGTLQPNQQDLLDSIREDVDRILKISSDLLGITEEKITSIPPSHSA</sequence>
<dbReference type="OrthoDB" id="646186at2"/>